<comment type="caution">
    <text evidence="1">The sequence shown here is derived from an EMBL/GenBank/DDBJ whole genome shotgun (WGS) entry which is preliminary data.</text>
</comment>
<protein>
    <submittedName>
        <fullName evidence="1">Uncharacterized protein</fullName>
    </submittedName>
</protein>
<gene>
    <name evidence="1" type="ORF">H6H03_14760</name>
</gene>
<keyword evidence="2" id="KW-1185">Reference proteome</keyword>
<dbReference type="EMBL" id="JACJTU010000012">
    <property type="protein sequence ID" value="MBD2735136.1"/>
    <property type="molecule type" value="Genomic_DNA"/>
</dbReference>
<reference evidence="1 2" key="1">
    <citation type="journal article" date="2020" name="ISME J.">
        <title>Comparative genomics reveals insights into cyanobacterial evolution and habitat adaptation.</title>
        <authorList>
            <person name="Chen M.Y."/>
            <person name="Teng W.K."/>
            <person name="Zhao L."/>
            <person name="Hu C.X."/>
            <person name="Zhou Y.K."/>
            <person name="Han B.P."/>
            <person name="Song L.R."/>
            <person name="Shu W.S."/>
        </authorList>
    </citation>
    <scope>NUCLEOTIDE SEQUENCE [LARGE SCALE GENOMIC DNA]</scope>
    <source>
        <strain evidence="1 2">FACHB-159</strain>
    </source>
</reference>
<organism evidence="1 2">
    <name type="scientific">Nostoc paludosum FACHB-159</name>
    <dbReference type="NCBI Taxonomy" id="2692908"/>
    <lineage>
        <taxon>Bacteria</taxon>
        <taxon>Bacillati</taxon>
        <taxon>Cyanobacteriota</taxon>
        <taxon>Cyanophyceae</taxon>
        <taxon>Nostocales</taxon>
        <taxon>Nostocaceae</taxon>
        <taxon>Nostoc</taxon>
    </lineage>
</organism>
<proteinExistence type="predicted"/>
<sequence>MIIGVLGVVFAVRSDAYGGKLRTLAFTKRPHYNQNSNPYDKAALIG</sequence>
<evidence type="ECO:0000313" key="2">
    <source>
        <dbReference type="Proteomes" id="UP000637383"/>
    </source>
</evidence>
<evidence type="ECO:0000313" key="1">
    <source>
        <dbReference type="EMBL" id="MBD2735136.1"/>
    </source>
</evidence>
<name>A0ABR8K8K0_9NOSO</name>
<accession>A0ABR8K8K0</accession>
<dbReference type="Proteomes" id="UP000637383">
    <property type="component" value="Unassembled WGS sequence"/>
</dbReference>